<dbReference type="Gene3D" id="2.60.120.260">
    <property type="entry name" value="Galactose-binding domain-like"/>
    <property type="match status" value="1"/>
</dbReference>
<sequence>MTTKLRLVLPITMLFACFYAAGQTGYWQPAEVKNELLPPDIERLNDQQLRFYSLENENLNRELTRITSKTTDKTQVFFPSPEGRLEAYTVEETPVFDPGLTARYPQIRSFTGTAVNDPNKRVRFSVSQNGIEAMFVISGEERKWFMQRVTRQSEEYVLYNRKGDSGEADKFVCATEDKRMESARESTAKLVDDQRLRKYRIAVSATGEYTQYHGGTVADALAAINATLTRVNEVFITDLGITLELVADNDLVIYTNPETDPYQANLNSEVQTTLNNLIGDLNYDVGHLFHEDTNGGNAGFIGSVCRTNQKGSAYSAALNPQGDLFDLDYVSHELGHQFGANHTWSFDSEGTGVQAEPASGSTIMGYAGIVQGENVQSNGDDYFHYYSIFQISAYVLTTSCAVETAIANSPPVITPSEDYVIPKGTAFVLSGVASDPDPSDVLTYTWEQIDNGVVTTSTFGPQNASGANFRSLPPTTSPKRYFPRLSRVVQGQLTQTNPPINSAWESVSNVQREMNFALTVRDNAAEGGQVASDVLNIRVSNAAGPFTVLSQSASETYSAGTVQTVTWDVANTNSPPINAQFVEILLSLDGGLTFPIVLSDKAENDGSHEVLLPGDATSTARIMVKGLQNVFFALNSTNFTIEESPFVLQLEDLAFDVCQPADEVIPFVYQTYGGFNEEVTFSAVGLPGGLGASFLPGTATANGTPVDLTISNTSSVAEGQYPIQIRATAPSFTQEVTVLLNVFDTEFPEVTLLSPANSSSGIPLRPILSWDTPAINNTYDVQIASDPSFTNIVQSARIIDKSYTAEALLPETTYYWRVKPVTNCGEGVYGSAFSFTTLPVNCKFKSAQGLPVSISSTGTPTVQARILVVDDLPVADINVSLNIDHTFLSDLIISLISPAGTEVILTSNSCGQLENVNAVFDDDAPPFVCGGNPAISGTVKPLGSLASFNGESSFGEWILLVRDTAPADGGLIQDFTLELCVEGVFRPDADGDNVFDDGDDLCLGTPPNTEVNANGCPVYRFEQNNFNVQLTSESCISNNDGVIRITANAALDYSLSITGNGINETSAFNNTFELTNLSAGNYTACINGTDGSITYEEFCFDFVISEPDPLSVLISLDPDASRATLSLSGSQFYNVELNGILTQTTGAEYTLNLKTGLNTIKVTGALSCQGVYEEVVLVGRDPVVYPNPFQGELEVFVPPVGERIQVNIYNLLGQLVHSAQYAGGEESIRMELGSLPAGVYLLRVSGEYINYSTKVIKR</sequence>
<dbReference type="InterPro" id="IPR036116">
    <property type="entry name" value="FN3_sf"/>
</dbReference>
<keyword evidence="2 4" id="KW-0732">Signal</keyword>
<dbReference type="Proteomes" id="UP000468443">
    <property type="component" value="Unassembled WGS sequence"/>
</dbReference>
<evidence type="ECO:0000313" key="7">
    <source>
        <dbReference type="EMBL" id="NER09641.1"/>
    </source>
</evidence>
<dbReference type="GO" id="GO:0006508">
    <property type="term" value="P:proteolysis"/>
    <property type="evidence" value="ECO:0007669"/>
    <property type="project" value="UniProtKB-KW"/>
</dbReference>
<accession>A0A6P0U8Q4</accession>
<dbReference type="Pfam" id="PF13583">
    <property type="entry name" value="Reprolysin_4"/>
    <property type="match status" value="1"/>
</dbReference>
<dbReference type="PROSITE" id="PS50853">
    <property type="entry name" value="FN3"/>
    <property type="match status" value="1"/>
</dbReference>
<dbReference type="Pfam" id="PF01483">
    <property type="entry name" value="P_proprotein"/>
    <property type="match status" value="1"/>
</dbReference>
<dbReference type="PROSITE" id="PS51829">
    <property type="entry name" value="P_HOMO_B"/>
    <property type="match status" value="1"/>
</dbReference>
<dbReference type="Gene3D" id="3.40.390.10">
    <property type="entry name" value="Collagenase (Catalytic Domain)"/>
    <property type="match status" value="1"/>
</dbReference>
<evidence type="ECO:0000256" key="3">
    <source>
        <dbReference type="ARBA" id="ARBA00022801"/>
    </source>
</evidence>
<dbReference type="EMBL" id="JAABOP010000001">
    <property type="protein sequence ID" value="NER09641.1"/>
    <property type="molecule type" value="Genomic_DNA"/>
</dbReference>
<dbReference type="RefSeq" id="WP_163691684.1">
    <property type="nucleotide sequence ID" value="NZ_FXTW01000001.1"/>
</dbReference>
<evidence type="ECO:0000256" key="4">
    <source>
        <dbReference type="SAM" id="SignalP"/>
    </source>
</evidence>
<dbReference type="SUPFAM" id="SSF49265">
    <property type="entry name" value="Fibronectin type III"/>
    <property type="match status" value="1"/>
</dbReference>
<feature type="chain" id="PRO_5026860585" evidence="4">
    <location>
        <begin position="21"/>
        <end position="1258"/>
    </location>
</feature>
<keyword evidence="8" id="KW-1185">Reference proteome</keyword>
<keyword evidence="1" id="KW-0645">Protease</keyword>
<proteinExistence type="predicted"/>
<name>A0A6P0U8Q4_9FLAO</name>
<organism evidence="7 8">
    <name type="scientific">Muriicola jejuensis</name>
    <dbReference type="NCBI Taxonomy" id="504488"/>
    <lineage>
        <taxon>Bacteria</taxon>
        <taxon>Pseudomonadati</taxon>
        <taxon>Bacteroidota</taxon>
        <taxon>Flavobacteriia</taxon>
        <taxon>Flavobacteriales</taxon>
        <taxon>Flavobacteriaceae</taxon>
        <taxon>Muriicola</taxon>
    </lineage>
</organism>
<dbReference type="NCBIfam" id="TIGR04183">
    <property type="entry name" value="Por_Secre_tail"/>
    <property type="match status" value="1"/>
</dbReference>
<comment type="caution">
    <text evidence="7">The sequence shown here is derived from an EMBL/GenBank/DDBJ whole genome shotgun (WGS) entry which is preliminary data.</text>
</comment>
<reference evidence="7 8" key="1">
    <citation type="submission" date="2020-01" db="EMBL/GenBank/DDBJ databases">
        <title>Muriicola jejuensis KCTC 22299.</title>
        <authorList>
            <person name="Wang G."/>
        </authorList>
    </citation>
    <scope>NUCLEOTIDE SEQUENCE [LARGE SCALE GENOMIC DNA]</scope>
    <source>
        <strain evidence="7 8">KCTC 22299</strain>
    </source>
</reference>
<feature type="domain" description="Fibronectin type-III" evidence="5">
    <location>
        <begin position="744"/>
        <end position="840"/>
    </location>
</feature>
<feature type="signal peptide" evidence="4">
    <location>
        <begin position="1"/>
        <end position="20"/>
    </location>
</feature>
<evidence type="ECO:0000313" key="8">
    <source>
        <dbReference type="Proteomes" id="UP000468443"/>
    </source>
</evidence>
<dbReference type="Gene3D" id="2.60.40.10">
    <property type="entry name" value="Immunoglobulins"/>
    <property type="match status" value="1"/>
</dbReference>
<protein>
    <submittedName>
        <fullName evidence="7">T9SS type A sorting domain-containing protein</fullName>
    </submittedName>
</protein>
<gene>
    <name evidence="7" type="ORF">GWK09_03880</name>
</gene>
<evidence type="ECO:0000256" key="1">
    <source>
        <dbReference type="ARBA" id="ARBA00022670"/>
    </source>
</evidence>
<dbReference type="InterPro" id="IPR026444">
    <property type="entry name" value="Secre_tail"/>
</dbReference>
<dbReference type="InterPro" id="IPR002884">
    <property type="entry name" value="P_dom"/>
</dbReference>
<dbReference type="InterPro" id="IPR003961">
    <property type="entry name" value="FN3_dom"/>
</dbReference>
<feature type="domain" description="P/Homo B" evidence="6">
    <location>
        <begin position="837"/>
        <end position="987"/>
    </location>
</feature>
<evidence type="ECO:0000259" key="5">
    <source>
        <dbReference type="PROSITE" id="PS50853"/>
    </source>
</evidence>
<evidence type="ECO:0000256" key="2">
    <source>
        <dbReference type="ARBA" id="ARBA00022729"/>
    </source>
</evidence>
<evidence type="ECO:0000259" key="6">
    <source>
        <dbReference type="PROSITE" id="PS51829"/>
    </source>
</evidence>
<dbReference type="Pfam" id="PF18962">
    <property type="entry name" value="Por_Secre_tail"/>
    <property type="match status" value="1"/>
</dbReference>
<dbReference type="InterPro" id="IPR013783">
    <property type="entry name" value="Ig-like_fold"/>
</dbReference>
<dbReference type="InterPro" id="IPR008979">
    <property type="entry name" value="Galactose-bd-like_sf"/>
</dbReference>
<dbReference type="SUPFAM" id="SSF49785">
    <property type="entry name" value="Galactose-binding domain-like"/>
    <property type="match status" value="1"/>
</dbReference>
<dbReference type="AlphaFoldDB" id="A0A6P0U8Q4"/>
<dbReference type="GO" id="GO:0008237">
    <property type="term" value="F:metallopeptidase activity"/>
    <property type="evidence" value="ECO:0007669"/>
    <property type="project" value="InterPro"/>
</dbReference>
<dbReference type="PROSITE" id="PS51257">
    <property type="entry name" value="PROKAR_LIPOPROTEIN"/>
    <property type="match status" value="1"/>
</dbReference>
<dbReference type="GO" id="GO:0004252">
    <property type="term" value="F:serine-type endopeptidase activity"/>
    <property type="evidence" value="ECO:0007669"/>
    <property type="project" value="InterPro"/>
</dbReference>
<keyword evidence="3" id="KW-0378">Hydrolase</keyword>
<dbReference type="InterPro" id="IPR024079">
    <property type="entry name" value="MetalloPept_cat_dom_sf"/>
</dbReference>
<dbReference type="SUPFAM" id="SSF55486">
    <property type="entry name" value="Metalloproteases ('zincins'), catalytic domain"/>
    <property type="match status" value="1"/>
</dbReference>